<dbReference type="EMBL" id="JUIV01000004">
    <property type="protein sequence ID" value="RYJ39307.1"/>
    <property type="molecule type" value="Genomic_DNA"/>
</dbReference>
<dbReference type="InterPro" id="IPR035235">
    <property type="entry name" value="DUF5343"/>
</dbReference>
<evidence type="ECO:0000256" key="1">
    <source>
        <dbReference type="SAM" id="MobiDB-lite"/>
    </source>
</evidence>
<name>A0A444W0B9_9FLAO</name>
<proteinExistence type="predicted"/>
<dbReference type="AlphaFoldDB" id="A0A444W0B9"/>
<dbReference type="Proteomes" id="UP000290433">
    <property type="component" value="Unassembled WGS sequence"/>
</dbReference>
<evidence type="ECO:0000313" key="3">
    <source>
        <dbReference type="Proteomes" id="UP000290433"/>
    </source>
</evidence>
<sequence length="208" mass="23623">MGLPKSYSQAYGVLGEFFGKIRDAQAPDKFGHQNLKDLGYKSNNHRPFIPLMKSLGFLSSDGSPTQRYHEYRNHSKSKEIMGEAIKEAYGDIFLIKSNPTEKDRDLVQGKFKSYHNASDNVAKLHTNTFYALLDLADLNHNEKPKIVTQEKQEEKQSSSDKSQDVQPPKTLSASRVGLHYNIQIHLPATKDVEVYNAIFKSLKEHLID</sequence>
<dbReference type="RefSeq" id="WP_129746579.1">
    <property type="nucleotide sequence ID" value="NZ_JUIV01000004.1"/>
</dbReference>
<organism evidence="2 3">
    <name type="scientific">Flavobacterium anhuiense</name>
    <dbReference type="NCBI Taxonomy" id="459526"/>
    <lineage>
        <taxon>Bacteria</taxon>
        <taxon>Pseudomonadati</taxon>
        <taxon>Bacteroidota</taxon>
        <taxon>Flavobacteriia</taxon>
        <taxon>Flavobacteriales</taxon>
        <taxon>Flavobacteriaceae</taxon>
        <taxon>Flavobacterium</taxon>
    </lineage>
</organism>
<feature type="region of interest" description="Disordered" evidence="1">
    <location>
        <begin position="146"/>
        <end position="170"/>
    </location>
</feature>
<comment type="caution">
    <text evidence="2">The sequence shown here is derived from an EMBL/GenBank/DDBJ whole genome shotgun (WGS) entry which is preliminary data.</text>
</comment>
<accession>A0A444W0B9</accession>
<feature type="compositionally biased region" description="Basic and acidic residues" evidence="1">
    <location>
        <begin position="146"/>
        <end position="163"/>
    </location>
</feature>
<reference evidence="2 3" key="1">
    <citation type="submission" date="2014-12" db="EMBL/GenBank/DDBJ databases">
        <title>Genome sequence of Flavobacterium anhuiense RCM74.</title>
        <authorList>
            <person name="Kim J.F."/>
            <person name="Song J.Y."/>
            <person name="Kwak M.-J."/>
            <person name="Lee S.-W."/>
        </authorList>
    </citation>
    <scope>NUCLEOTIDE SEQUENCE [LARGE SCALE GENOMIC DNA]</scope>
    <source>
        <strain evidence="2 3">RCM74</strain>
    </source>
</reference>
<gene>
    <name evidence="2" type="ORF">NU08_1615</name>
</gene>
<evidence type="ECO:0000313" key="2">
    <source>
        <dbReference type="EMBL" id="RYJ39307.1"/>
    </source>
</evidence>
<protein>
    <submittedName>
        <fullName evidence="2">Uncharacterized protein</fullName>
    </submittedName>
</protein>
<dbReference type="Pfam" id="PF17278">
    <property type="entry name" value="DUF5343"/>
    <property type="match status" value="1"/>
</dbReference>
<dbReference type="OrthoDB" id="5186897at2"/>